<dbReference type="Proteomes" id="UP000019364">
    <property type="component" value="Unassembled WGS sequence"/>
</dbReference>
<comment type="caution">
    <text evidence="1">The sequence shown here is derived from an EMBL/GenBank/DDBJ whole genome shotgun (WGS) entry which is preliminary data.</text>
</comment>
<evidence type="ECO:0000313" key="1">
    <source>
        <dbReference type="EMBL" id="GAF08508.1"/>
    </source>
</evidence>
<protein>
    <submittedName>
        <fullName evidence="1">Uncharacterized protein</fullName>
    </submittedName>
</protein>
<name>W7YL73_9BACL</name>
<proteinExistence type="predicted"/>
<dbReference type="AlphaFoldDB" id="W7YL73"/>
<dbReference type="eggNOG" id="ENOG5032S4Y">
    <property type="taxonomic scope" value="Bacteria"/>
</dbReference>
<gene>
    <name evidence="1" type="ORF">JCM16418_2589</name>
</gene>
<accession>W7YL73</accession>
<sequence length="180" mass="20720">MFDPTVFENLKVALENQLYDLDNLDGIIRITNRTDRMEMSVMAREFALQFELIHGGEIKAEIRLMASLQDLAAEILEMKDQSPGCKLVIRFDMEVVPSQVGQGLSKPLQCDKIEKIMKQHWPDLTLVQTVSCMYGKEPVQCNITAELTFNRKINEDQMDDIPELIEHVVDTLRTLEECFK</sequence>
<evidence type="ECO:0000313" key="2">
    <source>
        <dbReference type="Proteomes" id="UP000019364"/>
    </source>
</evidence>
<organism evidence="1 2">
    <name type="scientific">Paenibacillus pini JCM 16418</name>
    <dbReference type="NCBI Taxonomy" id="1236976"/>
    <lineage>
        <taxon>Bacteria</taxon>
        <taxon>Bacillati</taxon>
        <taxon>Bacillota</taxon>
        <taxon>Bacilli</taxon>
        <taxon>Bacillales</taxon>
        <taxon>Paenibacillaceae</taxon>
        <taxon>Paenibacillus</taxon>
    </lineage>
</organism>
<dbReference type="OrthoDB" id="2964978at2"/>
<dbReference type="RefSeq" id="WP_036649000.1">
    <property type="nucleotide sequence ID" value="NZ_BAVZ01000007.1"/>
</dbReference>
<keyword evidence="2" id="KW-1185">Reference proteome</keyword>
<dbReference type="EMBL" id="BAVZ01000007">
    <property type="protein sequence ID" value="GAF08508.1"/>
    <property type="molecule type" value="Genomic_DNA"/>
</dbReference>
<reference evidence="1 2" key="1">
    <citation type="journal article" date="2014" name="Genome Announc.">
        <title>Draft Genome Sequence of Paenibacillus pini JCM 16418T, Isolated from the Rhizosphere of Pine Tree.</title>
        <authorList>
            <person name="Yuki M."/>
            <person name="Oshima K."/>
            <person name="Suda W."/>
            <person name="Oshida Y."/>
            <person name="Kitamura K."/>
            <person name="Iida Y."/>
            <person name="Hattori M."/>
            <person name="Ohkuma M."/>
        </authorList>
    </citation>
    <scope>NUCLEOTIDE SEQUENCE [LARGE SCALE GENOMIC DNA]</scope>
    <source>
        <strain evidence="1 2">JCM 16418</strain>
    </source>
</reference>
<dbReference type="STRING" id="1236976.JCM16418_2589"/>